<comment type="catalytic activity">
    <reaction evidence="1">
        <text>4-hydroxy-4-methyl-2-oxoglutarate = 2 pyruvate</text>
        <dbReference type="Rhea" id="RHEA:22748"/>
        <dbReference type="ChEBI" id="CHEBI:15361"/>
        <dbReference type="ChEBI" id="CHEBI:58276"/>
        <dbReference type="EC" id="4.1.3.17"/>
    </reaction>
</comment>
<dbReference type="Pfam" id="PF03737">
    <property type="entry name" value="RraA-like"/>
    <property type="match status" value="1"/>
</dbReference>
<dbReference type="PANTHER" id="PTHR33254:SF4">
    <property type="entry name" value="4-HYDROXY-4-METHYL-2-OXOGLUTARATE ALDOLASE 3-RELATED"/>
    <property type="match status" value="1"/>
</dbReference>
<dbReference type="GO" id="GO:0032259">
    <property type="term" value="P:methylation"/>
    <property type="evidence" value="ECO:0007669"/>
    <property type="project" value="UniProtKB-KW"/>
</dbReference>
<reference evidence="15" key="2">
    <citation type="journal article" date="2019" name="MicrobiologyOpen">
        <title>High-quality draft genome sequence of Gaiella occulta isolated from a 150 meter deep mineral water borehole and comparison with the genome sequences of other deep-branching lineages of the phylum Actinobacteria.</title>
        <authorList>
            <person name="Severino R."/>
            <person name="Froufe H.J.C."/>
            <person name="Barroso C."/>
            <person name="Albuquerque L."/>
            <person name="Lobo-da-Cunha A."/>
            <person name="da Costa M.S."/>
            <person name="Egas C."/>
        </authorList>
    </citation>
    <scope>NUCLEOTIDE SEQUENCE [LARGE SCALE GENOMIC DNA]</scope>
    <source>
        <strain evidence="15">F2-233</strain>
    </source>
</reference>
<dbReference type="GO" id="GO:0008168">
    <property type="term" value="F:methyltransferase activity"/>
    <property type="evidence" value="ECO:0007669"/>
    <property type="project" value="UniProtKB-KW"/>
</dbReference>
<accession>A0A7M2YWE0</accession>
<comment type="cofactor">
    <cofactor evidence="13">
        <name>Mg(2+)</name>
        <dbReference type="ChEBI" id="CHEBI:18420"/>
    </cofactor>
</comment>
<evidence type="ECO:0000256" key="11">
    <source>
        <dbReference type="ARBA" id="ARBA00032305"/>
    </source>
</evidence>
<gene>
    <name evidence="14" type="ORF">Gocc_2312</name>
</gene>
<keyword evidence="15" id="KW-1185">Reference proteome</keyword>
<dbReference type="EC" id="4.1.3.17" evidence="5"/>
<protein>
    <recommendedName>
        <fullName evidence="7">Putative 4-hydroxy-4-methyl-2-oxoglutarate aldolase</fullName>
        <ecNumber evidence="6">4.1.1.112</ecNumber>
        <ecNumber evidence="5">4.1.3.17</ecNumber>
    </recommendedName>
    <alternativeName>
        <fullName evidence="11">Oxaloacetate decarboxylase</fullName>
    </alternativeName>
    <alternativeName>
        <fullName evidence="9">Regulator of ribonuclease activity homolog</fullName>
    </alternativeName>
    <alternativeName>
        <fullName evidence="10">RraA-like protein</fullName>
    </alternativeName>
</protein>
<dbReference type="GO" id="GO:0047443">
    <property type="term" value="F:4-hydroxy-4-methyl-2-oxoglutarate aldolase activity"/>
    <property type="evidence" value="ECO:0007669"/>
    <property type="project" value="UniProtKB-EC"/>
</dbReference>
<proteinExistence type="inferred from homology"/>
<sequence>MDARIRPMWPGARVSGRAFTVRTPPGQHPSVKEALEIAGPGDVIVIDGAGFLERALWGDRLSLRAQERGIVGIVVDGAVRDVALIEELGFPVFAVASIPTAPQTDLAGEVGTVIECGGRRVEPGDLVVGDADGVVVVPAAAVDDVLGRLPRVAPPAGG</sequence>
<keyword evidence="13" id="KW-0479">Metal-binding</keyword>
<keyword evidence="14" id="KW-0489">Methyltransferase</keyword>
<comment type="caution">
    <text evidence="14">The sequence shown here is derived from an EMBL/GenBank/DDBJ whole genome shotgun (WGS) entry which is preliminary data.</text>
</comment>
<evidence type="ECO:0000256" key="3">
    <source>
        <dbReference type="ARBA" id="ARBA00008621"/>
    </source>
</evidence>
<evidence type="ECO:0000256" key="9">
    <source>
        <dbReference type="ARBA" id="ARBA00029596"/>
    </source>
</evidence>
<comment type="function">
    <text evidence="8">Catalyzes the aldol cleavage of 4-hydroxy-4-methyl-2-oxoglutarate (HMG) into 2 molecules of pyruvate. Also contains a secondary oxaloacetate (OAA) decarboxylase activity due to the common pyruvate enolate transition state formed following C-C bond cleavage in the retro-aldol and decarboxylation reactions.</text>
</comment>
<comment type="subunit">
    <text evidence="4">Homotrimer.</text>
</comment>
<dbReference type="EC" id="4.1.1.112" evidence="6"/>
<comment type="similarity">
    <text evidence="3">Belongs to the class II aldolase/RraA-like family.</text>
</comment>
<evidence type="ECO:0000313" key="15">
    <source>
        <dbReference type="Proteomes" id="UP000254134"/>
    </source>
</evidence>
<dbReference type="GO" id="GO:0046872">
    <property type="term" value="F:metal ion binding"/>
    <property type="evidence" value="ECO:0007669"/>
    <property type="project" value="UniProtKB-KW"/>
</dbReference>
<evidence type="ECO:0000256" key="13">
    <source>
        <dbReference type="PIRSR" id="PIRSR605493-1"/>
    </source>
</evidence>
<dbReference type="InterPro" id="IPR036704">
    <property type="entry name" value="RraA/RraA-like_sf"/>
</dbReference>
<dbReference type="CDD" id="cd16841">
    <property type="entry name" value="RraA_family"/>
    <property type="match status" value="1"/>
</dbReference>
<evidence type="ECO:0000256" key="5">
    <source>
        <dbReference type="ARBA" id="ARBA00012213"/>
    </source>
</evidence>
<dbReference type="InterPro" id="IPR005493">
    <property type="entry name" value="RraA/RraA-like"/>
</dbReference>
<dbReference type="Gene3D" id="3.50.30.40">
    <property type="entry name" value="Ribonuclease E inhibitor RraA/RraA-like"/>
    <property type="match status" value="1"/>
</dbReference>
<evidence type="ECO:0000256" key="10">
    <source>
        <dbReference type="ARBA" id="ARBA00030169"/>
    </source>
</evidence>
<keyword evidence="13" id="KW-0460">Magnesium</keyword>
<evidence type="ECO:0000256" key="8">
    <source>
        <dbReference type="ARBA" id="ARBA00025046"/>
    </source>
</evidence>
<dbReference type="Proteomes" id="UP000254134">
    <property type="component" value="Unassembled WGS sequence"/>
</dbReference>
<evidence type="ECO:0000256" key="4">
    <source>
        <dbReference type="ARBA" id="ARBA00011233"/>
    </source>
</evidence>
<dbReference type="GO" id="GO:0008948">
    <property type="term" value="F:oxaloacetate decarboxylase activity"/>
    <property type="evidence" value="ECO:0007669"/>
    <property type="project" value="UniProtKB-EC"/>
</dbReference>
<feature type="binding site" evidence="13">
    <location>
        <begin position="58"/>
        <end position="61"/>
    </location>
    <ligand>
        <name>substrate</name>
    </ligand>
</feature>
<evidence type="ECO:0000256" key="7">
    <source>
        <dbReference type="ARBA" id="ARBA00016549"/>
    </source>
</evidence>
<keyword evidence="14" id="KW-0808">Transferase</keyword>
<evidence type="ECO:0000256" key="1">
    <source>
        <dbReference type="ARBA" id="ARBA00001342"/>
    </source>
</evidence>
<dbReference type="EMBL" id="QQZY01000006">
    <property type="protein sequence ID" value="RDI73748.1"/>
    <property type="molecule type" value="Genomic_DNA"/>
</dbReference>
<dbReference type="PANTHER" id="PTHR33254">
    <property type="entry name" value="4-HYDROXY-4-METHYL-2-OXOGLUTARATE ALDOLASE 3-RELATED"/>
    <property type="match status" value="1"/>
</dbReference>
<evidence type="ECO:0000256" key="12">
    <source>
        <dbReference type="ARBA" id="ARBA00047973"/>
    </source>
</evidence>
<name>A0A7M2YWE0_9ACTN</name>
<organism evidence="14 15">
    <name type="scientific">Gaiella occulta</name>
    <dbReference type="NCBI Taxonomy" id="1002870"/>
    <lineage>
        <taxon>Bacteria</taxon>
        <taxon>Bacillati</taxon>
        <taxon>Actinomycetota</taxon>
        <taxon>Thermoleophilia</taxon>
        <taxon>Gaiellales</taxon>
        <taxon>Gaiellaceae</taxon>
        <taxon>Gaiella</taxon>
    </lineage>
</organism>
<evidence type="ECO:0000256" key="2">
    <source>
        <dbReference type="ARBA" id="ARBA00001968"/>
    </source>
</evidence>
<comment type="cofactor">
    <cofactor evidence="2">
        <name>a divalent metal cation</name>
        <dbReference type="ChEBI" id="CHEBI:60240"/>
    </cofactor>
</comment>
<dbReference type="AlphaFoldDB" id="A0A7M2YWE0"/>
<comment type="catalytic activity">
    <reaction evidence="12">
        <text>oxaloacetate + H(+) = pyruvate + CO2</text>
        <dbReference type="Rhea" id="RHEA:15641"/>
        <dbReference type="ChEBI" id="CHEBI:15361"/>
        <dbReference type="ChEBI" id="CHEBI:15378"/>
        <dbReference type="ChEBI" id="CHEBI:16452"/>
        <dbReference type="ChEBI" id="CHEBI:16526"/>
        <dbReference type="EC" id="4.1.1.112"/>
    </reaction>
</comment>
<evidence type="ECO:0000256" key="6">
    <source>
        <dbReference type="ARBA" id="ARBA00012947"/>
    </source>
</evidence>
<evidence type="ECO:0000313" key="14">
    <source>
        <dbReference type="EMBL" id="RDI73748.1"/>
    </source>
</evidence>
<reference evidence="14 15" key="1">
    <citation type="submission" date="2018-07" db="EMBL/GenBank/DDBJ databases">
        <title>High-quality-draft genome sequence of Gaiella occulta.</title>
        <authorList>
            <person name="Severino R."/>
            <person name="Froufe H.J.C."/>
            <person name="Rainey F.A."/>
            <person name="Barroso C."/>
            <person name="Albuquerque L."/>
            <person name="Lobo-Da-Cunha A."/>
            <person name="Da Costa M.S."/>
            <person name="Egas C."/>
        </authorList>
    </citation>
    <scope>NUCLEOTIDE SEQUENCE [LARGE SCALE GENOMIC DNA]</scope>
    <source>
        <strain evidence="14 15">F2-233</strain>
    </source>
</reference>
<feature type="binding site" evidence="13">
    <location>
        <position position="80"/>
    </location>
    <ligand>
        <name>substrate</name>
    </ligand>
</feature>
<feature type="binding site" evidence="13">
    <location>
        <position position="81"/>
    </location>
    <ligand>
        <name>Mg(2+)</name>
        <dbReference type="ChEBI" id="CHEBI:18420"/>
    </ligand>
</feature>
<dbReference type="SUPFAM" id="SSF89562">
    <property type="entry name" value="RraA-like"/>
    <property type="match status" value="1"/>
</dbReference>